<proteinExistence type="predicted"/>
<keyword evidence="1" id="KW-0548">Nucleotidyltransferase</keyword>
<dbReference type="EMBL" id="CP066744">
    <property type="protein sequence ID" value="QQK07161.1"/>
    <property type="molecule type" value="Genomic_DNA"/>
</dbReference>
<keyword evidence="2" id="KW-1185">Reference proteome</keyword>
<keyword evidence="1" id="KW-0808">Transferase</keyword>
<evidence type="ECO:0000313" key="2">
    <source>
        <dbReference type="Proteomes" id="UP000595814"/>
    </source>
</evidence>
<gene>
    <name evidence="1" type="primary">nadD</name>
    <name evidence="1" type="ORF">JFY71_07465</name>
</gene>
<dbReference type="Proteomes" id="UP000595814">
    <property type="component" value="Chromosome"/>
</dbReference>
<evidence type="ECO:0000313" key="1">
    <source>
        <dbReference type="EMBL" id="QQK07161.1"/>
    </source>
</evidence>
<organism evidence="1 2">
    <name type="scientific">Miniphocaeibacter halophilus</name>
    <dbReference type="NCBI Taxonomy" id="2931922"/>
    <lineage>
        <taxon>Bacteria</taxon>
        <taxon>Bacillati</taxon>
        <taxon>Bacillota</taxon>
        <taxon>Tissierellia</taxon>
        <taxon>Tissierellales</taxon>
        <taxon>Peptoniphilaceae</taxon>
        <taxon>Miniphocaeibacter</taxon>
    </lineage>
</organism>
<accession>A0AC61MNW9</accession>
<reference evidence="1 2" key="1">
    <citation type="journal article" date="2022" name="Int. J. Syst. Evol. Microbiol.">
        <title>Miniphocaeibacter halophilus sp. nov., an ammonium-tolerant acetate-producing bacterium isolated from a biogas system.</title>
        <authorList>
            <person name="Schnurer A."/>
            <person name="Singh A."/>
            <person name="Bi S."/>
            <person name="Qiao W."/>
            <person name="Westerholm M."/>
        </authorList>
    </citation>
    <scope>NUCLEOTIDE SEQUENCE [LARGE SCALE GENOMIC DNA]</scope>
    <source>
        <strain evidence="1 2">AMB_01</strain>
    </source>
</reference>
<sequence>MRRKLNCQNKKIGIMGGTFDPIHIGHLVMAQEALEFKNLDRIIFIPAGFPPHKNKEITSGQKRLEMVNLAIKGNEKFIVLDYEVKKETKSYSMETIEYIKEIYEDFGIYFIMGEDSFMNIEKWYKYEEFLSEVTVLVARRSFDKLTALREKIKKINLHGYFVEEIPTAFLDISSTNIRRKFNLKKNPRYYLPEKVYDYILKEGLYV</sequence>
<protein>
    <submittedName>
        <fullName evidence="1">Nicotinate (Nicotinamide) nucleotide adenylyltransferase</fullName>
    </submittedName>
</protein>
<name>A0AC61MNW9_9FIRM</name>